<dbReference type="InterPro" id="IPR011109">
    <property type="entry name" value="DNA_bind_recombinase_dom"/>
</dbReference>
<dbReference type="EMBL" id="BK014922">
    <property type="protein sequence ID" value="DAD82599.1"/>
    <property type="molecule type" value="Genomic_DNA"/>
</dbReference>
<dbReference type="InterPro" id="IPR050639">
    <property type="entry name" value="SSR_resolvase"/>
</dbReference>
<feature type="domain" description="Resolvase/invertase-type recombinase catalytic" evidence="1">
    <location>
        <begin position="27"/>
        <end position="175"/>
    </location>
</feature>
<organism evidence="3">
    <name type="scientific">Siphoviridae sp. ctMM521</name>
    <dbReference type="NCBI Taxonomy" id="2826259"/>
    <lineage>
        <taxon>Viruses</taxon>
        <taxon>Duplodnaviria</taxon>
        <taxon>Heunggongvirae</taxon>
        <taxon>Uroviricota</taxon>
        <taxon>Caudoviricetes</taxon>
    </lineage>
</organism>
<dbReference type="Pfam" id="PF07508">
    <property type="entry name" value="Recombinase"/>
    <property type="match status" value="1"/>
</dbReference>
<dbReference type="SUPFAM" id="SSF53041">
    <property type="entry name" value="Resolvase-like"/>
    <property type="match status" value="1"/>
</dbReference>
<dbReference type="PROSITE" id="PS51737">
    <property type="entry name" value="RECOMBINASE_DNA_BIND"/>
    <property type="match status" value="1"/>
</dbReference>
<dbReference type="GO" id="GO:0000150">
    <property type="term" value="F:DNA strand exchange activity"/>
    <property type="evidence" value="ECO:0007669"/>
    <property type="project" value="InterPro"/>
</dbReference>
<dbReference type="InterPro" id="IPR038109">
    <property type="entry name" value="DNA_bind_recomb_sf"/>
</dbReference>
<evidence type="ECO:0000259" key="2">
    <source>
        <dbReference type="PROSITE" id="PS51737"/>
    </source>
</evidence>
<dbReference type="GO" id="GO:0003677">
    <property type="term" value="F:DNA binding"/>
    <property type="evidence" value="ECO:0007669"/>
    <property type="project" value="InterPro"/>
</dbReference>
<dbReference type="SMART" id="SM00857">
    <property type="entry name" value="Resolvase"/>
    <property type="match status" value="1"/>
</dbReference>
<dbReference type="PANTHER" id="PTHR30461:SF23">
    <property type="entry name" value="DNA RECOMBINASE-RELATED"/>
    <property type="match status" value="1"/>
</dbReference>
<feature type="domain" description="Recombinase" evidence="2">
    <location>
        <begin position="184"/>
        <end position="310"/>
    </location>
</feature>
<dbReference type="Pfam" id="PF13408">
    <property type="entry name" value="Zn_ribbon_recom"/>
    <property type="match status" value="1"/>
</dbReference>
<name>A0A8S5MKM6_9CAUD</name>
<dbReference type="CDD" id="cd00338">
    <property type="entry name" value="Ser_Recombinase"/>
    <property type="match status" value="1"/>
</dbReference>
<dbReference type="InterPro" id="IPR036162">
    <property type="entry name" value="Resolvase-like_N_sf"/>
</dbReference>
<reference evidence="3" key="1">
    <citation type="journal article" date="2021" name="Proc. Natl. Acad. Sci. U.S.A.">
        <title>A Catalog of Tens of Thousands of Viruses from Human Metagenomes Reveals Hidden Associations with Chronic Diseases.</title>
        <authorList>
            <person name="Tisza M.J."/>
            <person name="Buck C.B."/>
        </authorList>
    </citation>
    <scope>NUCLEOTIDE SEQUENCE</scope>
    <source>
        <strain evidence="3">CtMM521</strain>
    </source>
</reference>
<accession>A0A8S5MKM6</accession>
<sequence length="522" mass="60285">MGNVMIVPAKRQVGNTSRRQEDKPKLRVAAYCRVSTDSDEQASSYETQVEHYTEYIKKNPEWEFAGIYADDGISGTNTKKREEFNRMIEACKAGEIDMIITKSISRFARNTLDCLKYIRMLKDKNIPVFFEKESINTMDAKGEVLLTIMASLAQQESQSLSQNVKMGLQFRYQNGQVQVNHNHFLGYTKDREGNLVIDPEQAEVVKRIYREYLEGSSMDKIAKGLEKDGILTGAGKKKWWTSTINKILRNEKYIGDALLQKTYTTDFLNKTRVKNNGIVPQYYVEGNHEAIIPKDIFLRVQEELVRRRVVKTSANGKKRSYSCNHCFAQIIICGECGEMFRRIHWNNRGCKSIVWRCLSRLEATGQECHARTVNEKVLENVVVQAINKLLGDKSTYQTQLQQNIAKVIRDAQKNTADGIDEQLLELQKELLKKANNKESYDEIAQQIFKLREQRQQCTVDTATRDAQIARITELQDFIKQQRTDLAEFDETLVKRWLKQITVYEGHYEVKLKSGLKVNIDIE</sequence>
<dbReference type="PROSITE" id="PS51736">
    <property type="entry name" value="RECOMBINASES_3"/>
    <property type="match status" value="1"/>
</dbReference>
<dbReference type="Pfam" id="PF00239">
    <property type="entry name" value="Resolvase"/>
    <property type="match status" value="1"/>
</dbReference>
<dbReference type="PANTHER" id="PTHR30461">
    <property type="entry name" value="DNA-INVERTASE FROM LAMBDOID PROPHAGE"/>
    <property type="match status" value="1"/>
</dbReference>
<proteinExistence type="predicted"/>
<dbReference type="Gene3D" id="3.90.1750.20">
    <property type="entry name" value="Putative Large Serine Recombinase, Chain B, Domain 2"/>
    <property type="match status" value="1"/>
</dbReference>
<evidence type="ECO:0000313" key="3">
    <source>
        <dbReference type="EMBL" id="DAD82599.1"/>
    </source>
</evidence>
<protein>
    <submittedName>
        <fullName evidence="3">Integrase</fullName>
    </submittedName>
</protein>
<dbReference type="Gene3D" id="3.40.50.1390">
    <property type="entry name" value="Resolvase, N-terminal catalytic domain"/>
    <property type="match status" value="1"/>
</dbReference>
<evidence type="ECO:0000259" key="1">
    <source>
        <dbReference type="PROSITE" id="PS51736"/>
    </source>
</evidence>
<dbReference type="InterPro" id="IPR006119">
    <property type="entry name" value="Resolv_N"/>
</dbReference>
<dbReference type="InterPro" id="IPR025827">
    <property type="entry name" value="Zn_ribbon_recom_dom"/>
</dbReference>